<dbReference type="Proteomes" id="UP000600946">
    <property type="component" value="Unassembled WGS sequence"/>
</dbReference>
<reference evidence="2" key="1">
    <citation type="journal article" date="2019" name="Int. J. Syst. Evol. Microbiol.">
        <title>The Global Catalogue of Microorganisms (GCM) 10K type strain sequencing project: providing services to taxonomists for standard genome sequencing and annotation.</title>
        <authorList>
            <consortium name="The Broad Institute Genomics Platform"/>
            <consortium name="The Broad Institute Genome Sequencing Center for Infectious Disease"/>
            <person name="Wu L."/>
            <person name="Ma J."/>
        </authorList>
    </citation>
    <scope>NUCLEOTIDE SEQUENCE [LARGE SCALE GENOMIC DNA]</scope>
    <source>
        <strain evidence="2">JCM 4594</strain>
    </source>
</reference>
<name>A0ABQ2ZFT0_9ACTN</name>
<sequence length="66" mass="6882">MRASTREGCVLGQRDGVGLDEVAGAVYRGLVRGDAGGALTWPLKKEADNQPGDLLAQEEGAELVTL</sequence>
<accession>A0ABQ2ZFT0</accession>
<evidence type="ECO:0000313" key="2">
    <source>
        <dbReference type="Proteomes" id="UP000600946"/>
    </source>
</evidence>
<organism evidence="1 2">
    <name type="scientific">Streptomyces xanthochromogenes</name>
    <dbReference type="NCBI Taxonomy" id="67384"/>
    <lineage>
        <taxon>Bacteria</taxon>
        <taxon>Bacillati</taxon>
        <taxon>Actinomycetota</taxon>
        <taxon>Actinomycetes</taxon>
        <taxon>Kitasatosporales</taxon>
        <taxon>Streptomycetaceae</taxon>
        <taxon>Streptomyces</taxon>
    </lineage>
</organism>
<gene>
    <name evidence="1" type="ORF">GCM10010326_01850</name>
</gene>
<proteinExistence type="predicted"/>
<comment type="caution">
    <text evidence="1">The sequence shown here is derived from an EMBL/GenBank/DDBJ whole genome shotgun (WGS) entry which is preliminary data.</text>
</comment>
<keyword evidence="2" id="KW-1185">Reference proteome</keyword>
<dbReference type="EMBL" id="BMUU01000001">
    <property type="protein sequence ID" value="GGY14147.1"/>
    <property type="molecule type" value="Genomic_DNA"/>
</dbReference>
<evidence type="ECO:0000313" key="1">
    <source>
        <dbReference type="EMBL" id="GGY14147.1"/>
    </source>
</evidence>
<protein>
    <submittedName>
        <fullName evidence="1">Uncharacterized protein</fullName>
    </submittedName>
</protein>